<proteinExistence type="predicted"/>
<accession>X0U533</accession>
<dbReference type="AlphaFoldDB" id="X0U533"/>
<comment type="caution">
    <text evidence="1">The sequence shown here is derived from an EMBL/GenBank/DDBJ whole genome shotgun (WGS) entry which is preliminary data.</text>
</comment>
<organism evidence="1">
    <name type="scientific">marine sediment metagenome</name>
    <dbReference type="NCBI Taxonomy" id="412755"/>
    <lineage>
        <taxon>unclassified sequences</taxon>
        <taxon>metagenomes</taxon>
        <taxon>ecological metagenomes</taxon>
    </lineage>
</organism>
<evidence type="ECO:0008006" key="2">
    <source>
        <dbReference type="Google" id="ProtNLM"/>
    </source>
</evidence>
<evidence type="ECO:0000313" key="1">
    <source>
        <dbReference type="EMBL" id="GAF83600.1"/>
    </source>
</evidence>
<dbReference type="EMBL" id="BARS01004804">
    <property type="protein sequence ID" value="GAF83600.1"/>
    <property type="molecule type" value="Genomic_DNA"/>
</dbReference>
<sequence>MARGFQDALLAFSKRTGPAWLDAMEIYNVLRGAGAAPIEIDVLIGIAAVESAFDSKAEGGLGERGAWQLEKDHISLEAQADKAMTSYREMVEEFSGSGRAPFDKLIDQTPPAMMRIFRAAWQRGARKKGAITRWLANVTARYEGTARTSAVKGGPPNYVNAVNNMTAGGTAKLEVADFITFSTGEGSDAAALNRGLSAFRQFMEAVSWTPTKRLNPTRTGADMGGAGT</sequence>
<feature type="non-terminal residue" evidence="1">
    <location>
        <position position="228"/>
    </location>
</feature>
<gene>
    <name evidence="1" type="ORF">S01H1_09397</name>
</gene>
<name>X0U533_9ZZZZ</name>
<reference evidence="1" key="1">
    <citation type="journal article" date="2014" name="Front. Microbiol.">
        <title>High frequency of phylogenetically diverse reductive dehalogenase-homologous genes in deep subseafloor sedimentary metagenomes.</title>
        <authorList>
            <person name="Kawai M."/>
            <person name="Futagami T."/>
            <person name="Toyoda A."/>
            <person name="Takaki Y."/>
            <person name="Nishi S."/>
            <person name="Hori S."/>
            <person name="Arai W."/>
            <person name="Tsubouchi T."/>
            <person name="Morono Y."/>
            <person name="Uchiyama I."/>
            <person name="Ito T."/>
            <person name="Fujiyama A."/>
            <person name="Inagaki F."/>
            <person name="Takami H."/>
        </authorList>
    </citation>
    <scope>NUCLEOTIDE SEQUENCE</scope>
    <source>
        <strain evidence="1">Expedition CK06-06</strain>
    </source>
</reference>
<protein>
    <recommendedName>
        <fullName evidence="2">Transglycosylase SLT domain-containing protein</fullName>
    </recommendedName>
</protein>